<feature type="region of interest" description="Disordered" evidence="1">
    <location>
        <begin position="1"/>
        <end position="23"/>
    </location>
</feature>
<protein>
    <recommendedName>
        <fullName evidence="4">NADH:flavin oxidoreductase/NADH oxidase N-terminal domain-containing protein</fullName>
    </recommendedName>
</protein>
<evidence type="ECO:0008006" key="4">
    <source>
        <dbReference type="Google" id="ProtNLM"/>
    </source>
</evidence>
<reference evidence="2" key="2">
    <citation type="submission" date="2021-04" db="EMBL/GenBank/DDBJ databases">
        <authorList>
            <person name="Gilroy R."/>
        </authorList>
    </citation>
    <scope>NUCLEOTIDE SEQUENCE</scope>
    <source>
        <strain evidence="2">ChiHjej12B11-9195</strain>
    </source>
</reference>
<dbReference type="AlphaFoldDB" id="A0A9D2CPW6"/>
<dbReference type="Proteomes" id="UP000824134">
    <property type="component" value="Unassembled WGS sequence"/>
</dbReference>
<gene>
    <name evidence="2" type="ORF">H9821_07420</name>
</gene>
<accession>A0A9D2CPW6</accession>
<evidence type="ECO:0000256" key="1">
    <source>
        <dbReference type="SAM" id="MobiDB-lite"/>
    </source>
</evidence>
<name>A0A9D2CPW6_9MICC</name>
<comment type="caution">
    <text evidence="2">The sequence shown here is derived from an EMBL/GenBank/DDBJ whole genome shotgun (WGS) entry which is preliminary data.</text>
</comment>
<dbReference type="SUPFAM" id="SSF51395">
    <property type="entry name" value="FMN-linked oxidoreductases"/>
    <property type="match status" value="1"/>
</dbReference>
<evidence type="ECO:0000313" key="3">
    <source>
        <dbReference type="Proteomes" id="UP000824134"/>
    </source>
</evidence>
<organism evidence="2 3">
    <name type="scientific">Candidatus Rothia avicola</name>
    <dbReference type="NCBI Taxonomy" id="2840478"/>
    <lineage>
        <taxon>Bacteria</taxon>
        <taxon>Bacillati</taxon>
        <taxon>Actinomycetota</taxon>
        <taxon>Actinomycetes</taxon>
        <taxon>Micrococcales</taxon>
        <taxon>Micrococcaceae</taxon>
        <taxon>Rothia</taxon>
    </lineage>
</organism>
<evidence type="ECO:0000313" key="2">
    <source>
        <dbReference type="EMBL" id="HIY95474.1"/>
    </source>
</evidence>
<reference evidence="2" key="1">
    <citation type="journal article" date="2021" name="PeerJ">
        <title>Extensive microbial diversity within the chicken gut microbiome revealed by metagenomics and culture.</title>
        <authorList>
            <person name="Gilroy R."/>
            <person name="Ravi A."/>
            <person name="Getino M."/>
            <person name="Pursley I."/>
            <person name="Horton D.L."/>
            <person name="Alikhan N.F."/>
            <person name="Baker D."/>
            <person name="Gharbi K."/>
            <person name="Hall N."/>
            <person name="Watson M."/>
            <person name="Adriaenssens E.M."/>
            <person name="Foster-Nyarko E."/>
            <person name="Jarju S."/>
            <person name="Secka A."/>
            <person name="Antonio M."/>
            <person name="Oren A."/>
            <person name="Chaudhuri R.R."/>
            <person name="La Ragione R."/>
            <person name="Hildebrand F."/>
            <person name="Pallen M.J."/>
        </authorList>
    </citation>
    <scope>NUCLEOTIDE SEQUENCE</scope>
    <source>
        <strain evidence="2">ChiHjej12B11-9195</strain>
    </source>
</reference>
<proteinExistence type="predicted"/>
<dbReference type="EMBL" id="DXCN01000056">
    <property type="protein sequence ID" value="HIY95474.1"/>
    <property type="molecule type" value="Genomic_DNA"/>
</dbReference>
<sequence length="57" mass="6382">MHAGGAKAGIQIAHAGRKASPPPASWCRTMVVPWADELKVDIDYVPAQYHRAWRTRR</sequence>